<dbReference type="InterPro" id="IPR011990">
    <property type="entry name" value="TPR-like_helical_dom_sf"/>
</dbReference>
<dbReference type="GO" id="GO:0003729">
    <property type="term" value="F:mRNA binding"/>
    <property type="evidence" value="ECO:0007669"/>
    <property type="project" value="TreeGrafter"/>
</dbReference>
<dbReference type="GO" id="GO:0009570">
    <property type="term" value="C:chloroplast stroma"/>
    <property type="evidence" value="ECO:0007669"/>
    <property type="project" value="TreeGrafter"/>
</dbReference>
<dbReference type="PANTHER" id="PTHR47447:SF3">
    <property type="entry name" value="OS03G0856100 PROTEIN"/>
    <property type="match status" value="1"/>
</dbReference>
<evidence type="ECO:0000256" key="4">
    <source>
        <dbReference type="PROSITE-ProRule" id="PRU00708"/>
    </source>
</evidence>
<dbReference type="InterPro" id="IPR033443">
    <property type="entry name" value="PROP1-like_PPR_dom"/>
</dbReference>
<dbReference type="GO" id="GO:0045727">
    <property type="term" value="P:positive regulation of translation"/>
    <property type="evidence" value="ECO:0007669"/>
    <property type="project" value="TreeGrafter"/>
</dbReference>
<comment type="similarity">
    <text evidence="1">Belongs to the PPR family. P subfamily.</text>
</comment>
<dbReference type="PROSITE" id="PS50828">
    <property type="entry name" value="SMR"/>
    <property type="match status" value="1"/>
</dbReference>
<feature type="region of interest" description="Disordered" evidence="5">
    <location>
        <begin position="80"/>
        <end position="132"/>
    </location>
</feature>
<feature type="domain" description="Smr" evidence="6">
    <location>
        <begin position="631"/>
        <end position="712"/>
    </location>
</feature>
<name>A0A6V7NJ80_ANACO</name>
<evidence type="ECO:0000259" key="6">
    <source>
        <dbReference type="PROSITE" id="PS50828"/>
    </source>
</evidence>
<dbReference type="Pfam" id="PF17177">
    <property type="entry name" value="PPR_long"/>
    <property type="match status" value="2"/>
</dbReference>
<dbReference type="InterPro" id="IPR002885">
    <property type="entry name" value="PPR_rpt"/>
</dbReference>
<dbReference type="Pfam" id="PF13041">
    <property type="entry name" value="PPR_2"/>
    <property type="match status" value="1"/>
</dbReference>
<keyword evidence="2" id="KW-0677">Repeat</keyword>
<dbReference type="GO" id="GO:0042134">
    <property type="term" value="F:rRNA primary transcript binding"/>
    <property type="evidence" value="ECO:0007669"/>
    <property type="project" value="TreeGrafter"/>
</dbReference>
<dbReference type="PROSITE" id="PS51375">
    <property type="entry name" value="PPR"/>
    <property type="match status" value="8"/>
</dbReference>
<feature type="repeat" description="PPR" evidence="4">
    <location>
        <begin position="483"/>
        <end position="517"/>
    </location>
</feature>
<organism evidence="7">
    <name type="scientific">Ananas comosus var. bracteatus</name>
    <name type="common">red pineapple</name>
    <dbReference type="NCBI Taxonomy" id="296719"/>
    <lineage>
        <taxon>Eukaryota</taxon>
        <taxon>Viridiplantae</taxon>
        <taxon>Streptophyta</taxon>
        <taxon>Embryophyta</taxon>
        <taxon>Tracheophyta</taxon>
        <taxon>Spermatophyta</taxon>
        <taxon>Magnoliopsida</taxon>
        <taxon>Liliopsida</taxon>
        <taxon>Poales</taxon>
        <taxon>Bromeliaceae</taxon>
        <taxon>Bromelioideae</taxon>
        <taxon>Ananas</taxon>
    </lineage>
</organism>
<feature type="repeat" description="PPR" evidence="4">
    <location>
        <begin position="448"/>
        <end position="482"/>
    </location>
</feature>
<feature type="repeat" description="PPR" evidence="4">
    <location>
        <begin position="375"/>
        <end position="409"/>
    </location>
</feature>
<dbReference type="SMART" id="SM00463">
    <property type="entry name" value="SMR"/>
    <property type="match status" value="1"/>
</dbReference>
<dbReference type="EMBL" id="LR862139">
    <property type="protein sequence ID" value="CAD1818669.1"/>
    <property type="molecule type" value="Genomic_DNA"/>
</dbReference>
<evidence type="ECO:0000256" key="1">
    <source>
        <dbReference type="ARBA" id="ARBA00007626"/>
    </source>
</evidence>
<feature type="region of interest" description="Disordered" evidence="5">
    <location>
        <begin position="34"/>
        <end position="61"/>
    </location>
</feature>
<reference evidence="7" key="1">
    <citation type="submission" date="2020-07" db="EMBL/GenBank/DDBJ databases">
        <authorList>
            <person name="Lin J."/>
        </authorList>
    </citation>
    <scope>NUCLEOTIDE SEQUENCE</scope>
</reference>
<feature type="repeat" description="PPR" evidence="4">
    <location>
        <begin position="340"/>
        <end position="374"/>
    </location>
</feature>
<dbReference type="Gene3D" id="1.25.40.10">
    <property type="entry name" value="Tetratricopeptide repeat domain"/>
    <property type="match status" value="3"/>
</dbReference>
<protein>
    <recommendedName>
        <fullName evidence="6">Smr domain-containing protein</fullName>
    </recommendedName>
</protein>
<proteinExistence type="inferred from homology"/>
<evidence type="ECO:0000256" key="3">
    <source>
        <dbReference type="ARBA" id="ARBA00022946"/>
    </source>
</evidence>
<dbReference type="NCBIfam" id="TIGR00756">
    <property type="entry name" value="PPR"/>
    <property type="match status" value="7"/>
</dbReference>
<sequence length="727" mass="79995">MAPLFASPSSPSFLLLPSPHHHHHHQLPSSSLFLCHSSSSSSSSSDQHAPPSVSSSSSSSLASQLLPLSLSLLYDAAKGKAIPPPSETSAPQKPKPTWLNPSKPKPAPSSVLSLRRQPRRAIGASSSSSSDPSVLRSLSLLVRSLPDDAPFPSAALPRPLPLPRDDALLLLASLLRHPARSLLLLRWLLANPDARSFPLDAAFFNVALKSLRAARRWDLAEPLAADMLAAGVPPDNITYSTLISAARRCRRLDRAVHWFERMYAAGVVPDEVTYSAALDAYARLGRRHQVAALYDRARAAGWRPDAVAFAVLARMYGEAADYDGIHYVLSEMRALGVAPNAVVYNALLQALGKAGRPALARSLFDEMLRSGLSPNEKTLTAMIKIYGKARWGRDALELWERMKANKWPMDFILYNTLLSMCADLGLEDEAEKLFDEMKRSEGGRAQPDSWSYSAMINIYGCGGKAERALEVFEEMLGRKVEPNIMCYTCLIQCLGKAGRVGDAVRVFETAIERGTKPDDRLCGCLLSIVALSREEEVGMVLSCLEKANPRLVEFVKLLKKEEASFDEIKEEFRGIMNEAETEVRRPYCNCLIDICRNQSFPPQRAKELFQIGMTYGLYGSLHTKGSSEWSLNLKSLSVGAAKTAFEVWMMSLLSEQEEGLPESFCVFTGAGNHKFSQGLGSAFRSHLEKLGAPFLKSEERSGSFVASKEELVSWLRLGILSQMSLHR</sequence>
<dbReference type="AlphaFoldDB" id="A0A6V7NJ80"/>
<feature type="repeat" description="PPR" evidence="4">
    <location>
        <begin position="305"/>
        <end position="339"/>
    </location>
</feature>
<evidence type="ECO:0000256" key="2">
    <source>
        <dbReference type="ARBA" id="ARBA00022737"/>
    </source>
</evidence>
<dbReference type="PANTHER" id="PTHR47447">
    <property type="entry name" value="OS03G0856100 PROTEIN"/>
    <property type="match status" value="1"/>
</dbReference>
<evidence type="ECO:0000256" key="5">
    <source>
        <dbReference type="SAM" id="MobiDB-lite"/>
    </source>
</evidence>
<accession>A0A6V7NJ80</accession>
<evidence type="ECO:0000313" key="7">
    <source>
        <dbReference type="EMBL" id="CAD1818669.1"/>
    </source>
</evidence>
<feature type="repeat" description="PPR" evidence="4">
    <location>
        <begin position="235"/>
        <end position="269"/>
    </location>
</feature>
<dbReference type="SUPFAM" id="SSF48452">
    <property type="entry name" value="TPR-like"/>
    <property type="match status" value="1"/>
</dbReference>
<feature type="repeat" description="PPR" evidence="4">
    <location>
        <begin position="270"/>
        <end position="304"/>
    </location>
</feature>
<dbReference type="InterPro" id="IPR002625">
    <property type="entry name" value="Smr_dom"/>
</dbReference>
<keyword evidence="3" id="KW-0809">Transit peptide</keyword>
<gene>
    <name evidence="7" type="ORF">CB5_LOCUS1880</name>
</gene>
<feature type="repeat" description="PPR" evidence="4">
    <location>
        <begin position="410"/>
        <end position="440"/>
    </location>
</feature>